<evidence type="ECO:0000256" key="2">
    <source>
        <dbReference type="ARBA" id="ARBA00023002"/>
    </source>
</evidence>
<sequence>MASVEARQQDHAAMIRGRRFAMLIDGELVDGATSQNVIDPATEDVIATAPVADSAQVDQAVHAALKAFHTWQHSTFSERSTIIDRIADAIEKRREEIARIITLENGKPLKSAQDEVDWSLSWARHVAGCSIESTIIRDDATSRIKIRHKPIGVVAAIIPWNFPFFQMVYKVVPALFCGNTVVVKPAPTTPLNAMVMGEILQEIIPKGVVNIVGDLGEAGPHLTSHSDVGKVSFTGSTAAGRKVMASSAETLKRVVLELGGNDAAIVMDDADVEKVAEEIFSWAFVNSGQVCINIKRVFVPRPLYDRFCDAFASHARAATLGHGLAPETDLGPVQNARQYEAAKAYLELAKKDGTVIAGGNIPDVPGYFVEPTVVRDIDDASALVREETFGPVRSILSYDDLEDAVARVNDTPYGLGNSVWGSDLDRAAAVADRLEGGTSWVNTHFSLAPDVPFGGRKQSGIGVEFGIQGIMEFTETHVINVSKG</sequence>
<keyword evidence="6" id="KW-0614">Plasmid</keyword>
<evidence type="ECO:0000259" key="5">
    <source>
        <dbReference type="Pfam" id="PF00171"/>
    </source>
</evidence>
<dbReference type="eggNOG" id="COG1012">
    <property type="taxonomic scope" value="Bacteria"/>
</dbReference>
<feature type="domain" description="Aldehyde dehydrogenase" evidence="5">
    <location>
        <begin position="34"/>
        <end position="478"/>
    </location>
</feature>
<dbReference type="CDD" id="cd07106">
    <property type="entry name" value="ALDH_AldA-AAD23400"/>
    <property type="match status" value="1"/>
</dbReference>
<organism evidence="6 7">
    <name type="scientific">Rhodococcus jostii (strain RHA1)</name>
    <dbReference type="NCBI Taxonomy" id="101510"/>
    <lineage>
        <taxon>Bacteria</taxon>
        <taxon>Bacillati</taxon>
        <taxon>Actinomycetota</taxon>
        <taxon>Actinomycetes</taxon>
        <taxon>Mycobacteriales</taxon>
        <taxon>Nocardiaceae</taxon>
        <taxon>Rhodococcus</taxon>
    </lineage>
</organism>
<dbReference type="InterPro" id="IPR016160">
    <property type="entry name" value="Ald_DH_CS_CYS"/>
</dbReference>
<dbReference type="Pfam" id="PF00171">
    <property type="entry name" value="Aldedh"/>
    <property type="match status" value="1"/>
</dbReference>
<dbReference type="InterPro" id="IPR016161">
    <property type="entry name" value="Ald_DH/histidinol_DH"/>
</dbReference>
<gene>
    <name evidence="6" type="primary">aldH2</name>
    <name evidence="6" type="ordered locus">RHA1_ro11056</name>
</gene>
<evidence type="ECO:0000313" key="7">
    <source>
        <dbReference type="Proteomes" id="UP000008710"/>
    </source>
</evidence>
<dbReference type="PANTHER" id="PTHR11699">
    <property type="entry name" value="ALDEHYDE DEHYDROGENASE-RELATED"/>
    <property type="match status" value="1"/>
</dbReference>
<geneLocation type="plasmid" evidence="6 7">
    <name>pRHL3</name>
</geneLocation>
<dbReference type="HOGENOM" id="CLU_005391_0_0_11"/>
<reference evidence="7" key="1">
    <citation type="journal article" date="2006" name="Proc. Natl. Acad. Sci. U.S.A.">
        <title>The complete genome of Rhodococcus sp. RHA1 provides insights into a catabolic powerhouse.</title>
        <authorList>
            <person name="McLeod M.P."/>
            <person name="Warren R.L."/>
            <person name="Hsiao W.W.L."/>
            <person name="Araki N."/>
            <person name="Myhre M."/>
            <person name="Fernandes C."/>
            <person name="Miyazawa D."/>
            <person name="Wong W."/>
            <person name="Lillquist A.L."/>
            <person name="Wang D."/>
            <person name="Dosanjh M."/>
            <person name="Hara H."/>
            <person name="Petrescu A."/>
            <person name="Morin R.D."/>
            <person name="Yang G."/>
            <person name="Stott J.M."/>
            <person name="Schein J.E."/>
            <person name="Shin H."/>
            <person name="Smailus D."/>
            <person name="Siddiqui A.S."/>
            <person name="Marra M.A."/>
            <person name="Jones S.J.M."/>
            <person name="Holt R."/>
            <person name="Brinkman F.S.L."/>
            <person name="Miyauchi K."/>
            <person name="Fukuda M."/>
            <person name="Davies J.E."/>
            <person name="Mohn W.W."/>
            <person name="Eltis L.D."/>
        </authorList>
    </citation>
    <scope>NUCLEOTIDE SEQUENCE [LARGE SCALE GENOMIC DNA]</scope>
    <source>
        <strain evidence="7">RHA1</strain>
    </source>
</reference>
<dbReference type="EC" id="1.2.1.3" evidence="6"/>
<protein>
    <submittedName>
        <fullName evidence="6">Aldehyde dehydrogenase</fullName>
        <ecNumber evidence="6">1.2.1.3</ecNumber>
    </submittedName>
</protein>
<evidence type="ECO:0000256" key="3">
    <source>
        <dbReference type="PROSITE-ProRule" id="PRU10007"/>
    </source>
</evidence>
<evidence type="ECO:0000256" key="4">
    <source>
        <dbReference type="RuleBase" id="RU003345"/>
    </source>
</evidence>
<dbReference type="KEGG" id="rha:RHA1_ro11056"/>
<dbReference type="PROSITE" id="PS00070">
    <property type="entry name" value="ALDEHYDE_DEHYDR_CYS"/>
    <property type="match status" value="1"/>
</dbReference>
<comment type="similarity">
    <text evidence="1 4">Belongs to the aldehyde dehydrogenase family.</text>
</comment>
<keyword evidence="2 4" id="KW-0560">Oxidoreductase</keyword>
<dbReference type="InterPro" id="IPR016163">
    <property type="entry name" value="Ald_DH_C"/>
</dbReference>
<evidence type="ECO:0000313" key="6">
    <source>
        <dbReference type="EMBL" id="ABH00703.1"/>
    </source>
</evidence>
<dbReference type="RefSeq" id="WP_011600331.1">
    <property type="nucleotide sequence ID" value="NC_008271.1"/>
</dbReference>
<dbReference type="OrthoDB" id="6882680at2"/>
<dbReference type="Gene3D" id="3.40.309.10">
    <property type="entry name" value="Aldehyde Dehydrogenase, Chain A, domain 2"/>
    <property type="match status" value="1"/>
</dbReference>
<evidence type="ECO:0000256" key="1">
    <source>
        <dbReference type="ARBA" id="ARBA00009986"/>
    </source>
</evidence>
<dbReference type="InterPro" id="IPR044086">
    <property type="entry name" value="LUC3-like"/>
</dbReference>
<dbReference type="PROSITE" id="PS00687">
    <property type="entry name" value="ALDEHYDE_DEHYDR_GLU"/>
    <property type="match status" value="1"/>
</dbReference>
<name>Q0RVI3_RHOJR</name>
<dbReference type="GO" id="GO:0004029">
    <property type="term" value="F:aldehyde dehydrogenase (NAD+) activity"/>
    <property type="evidence" value="ECO:0007669"/>
    <property type="project" value="UniProtKB-EC"/>
</dbReference>
<dbReference type="EMBL" id="CP000434">
    <property type="protein sequence ID" value="ABH00703.1"/>
    <property type="molecule type" value="Genomic_DNA"/>
</dbReference>
<dbReference type="Proteomes" id="UP000008710">
    <property type="component" value="Plasmid pRHL3"/>
</dbReference>
<dbReference type="FunFam" id="3.40.309.10:FF:000009">
    <property type="entry name" value="Aldehyde dehydrogenase A"/>
    <property type="match status" value="1"/>
</dbReference>
<dbReference type="FunFam" id="3.40.605.10:FF:000007">
    <property type="entry name" value="NAD/NADP-dependent betaine aldehyde dehydrogenase"/>
    <property type="match status" value="1"/>
</dbReference>
<dbReference type="Gene3D" id="3.40.605.10">
    <property type="entry name" value="Aldehyde Dehydrogenase, Chain A, domain 1"/>
    <property type="match status" value="1"/>
</dbReference>
<dbReference type="InterPro" id="IPR029510">
    <property type="entry name" value="Ald_DH_CS_GLU"/>
</dbReference>
<dbReference type="InterPro" id="IPR015590">
    <property type="entry name" value="Aldehyde_DH_dom"/>
</dbReference>
<feature type="active site" evidence="3">
    <location>
        <position position="257"/>
    </location>
</feature>
<proteinExistence type="inferred from homology"/>
<dbReference type="SUPFAM" id="SSF53720">
    <property type="entry name" value="ALDH-like"/>
    <property type="match status" value="1"/>
</dbReference>
<accession>Q0RVI3</accession>
<dbReference type="AlphaFoldDB" id="Q0RVI3"/>
<dbReference type="InterPro" id="IPR016162">
    <property type="entry name" value="Ald_DH_N"/>
</dbReference>